<organism evidence="1 2">
    <name type="scientific">Streptomyces microflavus</name>
    <name type="common">Streptomyces lipmanii</name>
    <dbReference type="NCBI Taxonomy" id="1919"/>
    <lineage>
        <taxon>Bacteria</taxon>
        <taxon>Bacillati</taxon>
        <taxon>Actinomycetota</taxon>
        <taxon>Actinomycetes</taxon>
        <taxon>Kitasatosporales</taxon>
        <taxon>Streptomycetaceae</taxon>
        <taxon>Streptomyces</taxon>
    </lineage>
</organism>
<accession>A0A7J0CHU8</accession>
<dbReference type="Proteomes" id="UP000498740">
    <property type="component" value="Unassembled WGS sequence"/>
</dbReference>
<sequence length="316" mass="32752">MTVSVVLAAVLGIALLGAVAALILSPRTSPEGRPASRRAPGAAVTGRVALEDVDLGLRVLAAACERGGRELPDTYVVVSSDERLVLRLARFDRDAPAPWESDEDGEEWSLARKSLTAAELGPQPDHPFPLTVTLGFQDGERVLVDLARAAAPIALTGSTADARRLAAAFVAEVLTGPVGRRGEVTLVGSGATALADELGVRSARLRTAASLKEALAQGAEEGTAFTLLPDDGVTEVFQLIEGDDAGQGGAPAHRLFVMDAAHCTEEGRPMAWSRTDALLLLGDVPAAAWRFATGADGALDTGPLGLRIDRAAGHHV</sequence>
<comment type="caution">
    <text evidence="1">The sequence shown here is derived from an EMBL/GenBank/DDBJ whole genome shotgun (WGS) entry which is preliminary data.</text>
</comment>
<dbReference type="RefSeq" id="WP_032755559.1">
    <property type="nucleotide sequence ID" value="NZ_BMUG01000008.1"/>
</dbReference>
<name>A0A7J0CHU8_STRMI</name>
<dbReference type="EMBL" id="BLWD01000001">
    <property type="protein sequence ID" value="GFN01878.1"/>
    <property type="molecule type" value="Genomic_DNA"/>
</dbReference>
<evidence type="ECO:0000313" key="2">
    <source>
        <dbReference type="Proteomes" id="UP000498740"/>
    </source>
</evidence>
<dbReference type="AlphaFoldDB" id="A0A7J0CHU8"/>
<protein>
    <submittedName>
        <fullName evidence="1">Uncharacterized protein</fullName>
    </submittedName>
</protein>
<reference evidence="1 2" key="1">
    <citation type="submission" date="2020-05" db="EMBL/GenBank/DDBJ databases">
        <title>Whole genome shotgun sequence of Streptomyces microflavus NBRC 13062.</title>
        <authorList>
            <person name="Komaki H."/>
            <person name="Tamura T."/>
        </authorList>
    </citation>
    <scope>NUCLEOTIDE SEQUENCE [LARGE SCALE GENOMIC DNA]</scope>
    <source>
        <strain evidence="1 2">NBRC 13062</strain>
    </source>
</reference>
<gene>
    <name evidence="1" type="ORF">Smic_04340</name>
</gene>
<evidence type="ECO:0000313" key="1">
    <source>
        <dbReference type="EMBL" id="GFN01878.1"/>
    </source>
</evidence>
<proteinExistence type="predicted"/>